<reference evidence="2 3" key="1">
    <citation type="submission" date="2018-11" db="EMBL/GenBank/DDBJ databases">
        <title>Draft genome sequence of Ferruginibacter sp. BO-59.</title>
        <authorList>
            <person name="Im W.T."/>
        </authorList>
    </citation>
    <scope>NUCLEOTIDE SEQUENCE [LARGE SCALE GENOMIC DNA]</scope>
    <source>
        <strain evidence="2 3">BO-59</strain>
    </source>
</reference>
<dbReference type="GO" id="GO:0009446">
    <property type="term" value="P:putrescine biosynthetic process"/>
    <property type="evidence" value="ECO:0007669"/>
    <property type="project" value="InterPro"/>
</dbReference>
<dbReference type="InterPro" id="IPR007466">
    <property type="entry name" value="Peptidyl-Arg-deiminase_porph"/>
</dbReference>
<dbReference type="AlphaFoldDB" id="A0A3M9N8F6"/>
<comment type="caution">
    <text evidence="2">The sequence shown here is derived from an EMBL/GenBank/DDBJ whole genome shotgun (WGS) entry which is preliminary data.</text>
</comment>
<proteinExistence type="predicted"/>
<evidence type="ECO:0000313" key="2">
    <source>
        <dbReference type="EMBL" id="RNI33607.1"/>
    </source>
</evidence>
<name>A0A3M9N8F6_9BACT</name>
<protein>
    <submittedName>
        <fullName evidence="2">Uncharacterized protein</fullName>
    </submittedName>
</protein>
<gene>
    <name evidence="2" type="ORF">EFY79_18475</name>
</gene>
<organism evidence="2 3">
    <name type="scientific">Hanamia caeni</name>
    <dbReference type="NCBI Taxonomy" id="2294116"/>
    <lineage>
        <taxon>Bacteria</taxon>
        <taxon>Pseudomonadati</taxon>
        <taxon>Bacteroidota</taxon>
        <taxon>Chitinophagia</taxon>
        <taxon>Chitinophagales</taxon>
        <taxon>Chitinophagaceae</taxon>
        <taxon>Hanamia</taxon>
    </lineage>
</organism>
<accession>A0A3M9N8F6</accession>
<sequence>MVSIFIELNITNRRWFTERPLEIPCNTSANKNNDQANGEYLNYLQLKNVIILPAFGIPEDEIVMEQFKKLFPATGWFM</sequence>
<keyword evidence="1" id="KW-0378">Hydrolase</keyword>
<evidence type="ECO:0000256" key="1">
    <source>
        <dbReference type="ARBA" id="ARBA00022801"/>
    </source>
</evidence>
<dbReference type="EMBL" id="RJJR01000018">
    <property type="protein sequence ID" value="RNI33607.1"/>
    <property type="molecule type" value="Genomic_DNA"/>
</dbReference>
<dbReference type="Pfam" id="PF04371">
    <property type="entry name" value="PAD_porph"/>
    <property type="match status" value="1"/>
</dbReference>
<evidence type="ECO:0000313" key="3">
    <source>
        <dbReference type="Proteomes" id="UP000267223"/>
    </source>
</evidence>
<dbReference type="Gene3D" id="3.75.10.10">
    <property type="entry name" value="L-arginine/glycine Amidinotransferase, Chain A"/>
    <property type="match status" value="1"/>
</dbReference>
<dbReference type="GO" id="GO:0004668">
    <property type="term" value="F:protein-arginine deiminase activity"/>
    <property type="evidence" value="ECO:0007669"/>
    <property type="project" value="InterPro"/>
</dbReference>
<dbReference type="SUPFAM" id="SSF55909">
    <property type="entry name" value="Pentein"/>
    <property type="match status" value="1"/>
</dbReference>
<dbReference type="Proteomes" id="UP000267223">
    <property type="component" value="Unassembled WGS sequence"/>
</dbReference>
<keyword evidence="3" id="KW-1185">Reference proteome</keyword>